<dbReference type="InterPro" id="IPR024072">
    <property type="entry name" value="DHFR-like_dom_sf"/>
</dbReference>
<name>A0ABV7K5P3_9HYPH</name>
<dbReference type="Gene3D" id="3.40.430.10">
    <property type="entry name" value="Dihydrofolate Reductase, subunit A"/>
    <property type="match status" value="1"/>
</dbReference>
<keyword evidence="1" id="KW-0418">Kinase</keyword>
<keyword evidence="1" id="KW-0808">Transferase</keyword>
<gene>
    <name evidence="1" type="ORF">ACFOHJ_00475</name>
</gene>
<protein>
    <submittedName>
        <fullName evidence="1">Diacylglycerol kinase</fullName>
    </submittedName>
</protein>
<comment type="caution">
    <text evidence="1">The sequence shown here is derived from an EMBL/GenBank/DDBJ whole genome shotgun (WGS) entry which is preliminary data.</text>
</comment>
<sequence>MGLEGRLPWEGNRAAEYKADVARFFEMTKGHVLAAGPKTIGSVPEFARADRELLVLRSSMVPERTLQGFPGRVVFIGGGPPIWDAYARFVSRWDITRLPYDGPADRWFDPNWLIQPERAHDVTA</sequence>
<reference evidence="2" key="1">
    <citation type="journal article" date="2019" name="Int. J. Syst. Evol. Microbiol.">
        <title>The Global Catalogue of Microorganisms (GCM) 10K type strain sequencing project: providing services to taxonomists for standard genome sequencing and annotation.</title>
        <authorList>
            <consortium name="The Broad Institute Genomics Platform"/>
            <consortium name="The Broad Institute Genome Sequencing Center for Infectious Disease"/>
            <person name="Wu L."/>
            <person name="Ma J."/>
        </authorList>
    </citation>
    <scope>NUCLEOTIDE SEQUENCE [LARGE SCALE GENOMIC DNA]</scope>
    <source>
        <strain evidence="2">KCTC 52165</strain>
    </source>
</reference>
<evidence type="ECO:0000313" key="2">
    <source>
        <dbReference type="Proteomes" id="UP001595583"/>
    </source>
</evidence>
<dbReference type="EMBL" id="JBHRTK010000001">
    <property type="protein sequence ID" value="MFC3204688.1"/>
    <property type="molecule type" value="Genomic_DNA"/>
</dbReference>
<dbReference type="GO" id="GO:0016301">
    <property type="term" value="F:kinase activity"/>
    <property type="evidence" value="ECO:0007669"/>
    <property type="project" value="UniProtKB-KW"/>
</dbReference>
<dbReference type="Proteomes" id="UP001595583">
    <property type="component" value="Unassembled WGS sequence"/>
</dbReference>
<evidence type="ECO:0000313" key="1">
    <source>
        <dbReference type="EMBL" id="MFC3204688.1"/>
    </source>
</evidence>
<organism evidence="1 2">
    <name type="scientific">Aquamicrobium soli</name>
    <dbReference type="NCBI Taxonomy" id="1811518"/>
    <lineage>
        <taxon>Bacteria</taxon>
        <taxon>Pseudomonadati</taxon>
        <taxon>Pseudomonadota</taxon>
        <taxon>Alphaproteobacteria</taxon>
        <taxon>Hyphomicrobiales</taxon>
        <taxon>Phyllobacteriaceae</taxon>
        <taxon>Aquamicrobium</taxon>
    </lineage>
</organism>
<proteinExistence type="predicted"/>
<dbReference type="RefSeq" id="WP_378218025.1">
    <property type="nucleotide sequence ID" value="NZ_JBHRTK010000001.1"/>
</dbReference>
<accession>A0ABV7K5P3</accession>
<dbReference type="SUPFAM" id="SSF53597">
    <property type="entry name" value="Dihydrofolate reductase-like"/>
    <property type="match status" value="1"/>
</dbReference>
<keyword evidence="2" id="KW-1185">Reference proteome</keyword>